<feature type="active site" description="Proton acceptor" evidence="2">
    <location>
        <position position="127"/>
    </location>
</feature>
<dbReference type="EMBL" id="JAVREP010000006">
    <property type="protein sequence ID" value="MDT0328943.1"/>
    <property type="molecule type" value="Genomic_DNA"/>
</dbReference>
<comment type="catalytic activity">
    <reaction evidence="2">
        <text>a 3'-end 2',3'-cyclophospho-ribonucleotide-RNA + H2O = a 3'-end 2'-phospho-ribonucleotide-RNA + H(+)</text>
        <dbReference type="Rhea" id="RHEA:11828"/>
        <dbReference type="Rhea" id="RHEA-COMP:10464"/>
        <dbReference type="Rhea" id="RHEA-COMP:17353"/>
        <dbReference type="ChEBI" id="CHEBI:15377"/>
        <dbReference type="ChEBI" id="CHEBI:15378"/>
        <dbReference type="ChEBI" id="CHEBI:83064"/>
        <dbReference type="ChEBI" id="CHEBI:173113"/>
        <dbReference type="EC" id="3.1.4.58"/>
    </reaction>
</comment>
<evidence type="ECO:0000313" key="3">
    <source>
        <dbReference type="EMBL" id="MDT0328943.1"/>
    </source>
</evidence>
<comment type="caution">
    <text evidence="3">The sequence shown here is derived from an EMBL/GenBank/DDBJ whole genome shotgun (WGS) entry which is preliminary data.</text>
</comment>
<evidence type="ECO:0000313" key="4">
    <source>
        <dbReference type="Proteomes" id="UP001183390"/>
    </source>
</evidence>
<dbReference type="EC" id="3.1.4.58" evidence="2"/>
<keyword evidence="4" id="KW-1185">Reference proteome</keyword>
<dbReference type="PANTHER" id="PTHR35561">
    <property type="entry name" value="RNA 2',3'-CYCLIC PHOSPHODIESTERASE"/>
    <property type="match status" value="1"/>
</dbReference>
<dbReference type="Pfam" id="PF13563">
    <property type="entry name" value="2_5_RNA_ligase2"/>
    <property type="match status" value="1"/>
</dbReference>
<feature type="active site" description="Proton donor" evidence="2">
    <location>
        <position position="40"/>
    </location>
</feature>
<dbReference type="Gene3D" id="3.90.1140.10">
    <property type="entry name" value="Cyclic phosphodiesterase"/>
    <property type="match status" value="1"/>
</dbReference>
<dbReference type="InterPro" id="IPR009097">
    <property type="entry name" value="Cyclic_Pdiesterase"/>
</dbReference>
<evidence type="ECO:0000256" key="2">
    <source>
        <dbReference type="HAMAP-Rule" id="MF_01940"/>
    </source>
</evidence>
<organism evidence="3 4">
    <name type="scientific">Nocardiopsis lambiniae</name>
    <dbReference type="NCBI Taxonomy" id="3075539"/>
    <lineage>
        <taxon>Bacteria</taxon>
        <taxon>Bacillati</taxon>
        <taxon>Actinomycetota</taxon>
        <taxon>Actinomycetes</taxon>
        <taxon>Streptosporangiales</taxon>
        <taxon>Nocardiopsidaceae</taxon>
        <taxon>Nocardiopsis</taxon>
    </lineage>
</organism>
<feature type="short sequence motif" description="HXTX 1" evidence="2">
    <location>
        <begin position="40"/>
        <end position="43"/>
    </location>
</feature>
<dbReference type="PANTHER" id="PTHR35561:SF1">
    <property type="entry name" value="RNA 2',3'-CYCLIC PHOSPHODIESTERASE"/>
    <property type="match status" value="1"/>
</dbReference>
<accession>A0ABU2M8F1</accession>
<feature type="short sequence motif" description="HXTX 2" evidence="2">
    <location>
        <begin position="127"/>
        <end position="130"/>
    </location>
</feature>
<protein>
    <recommendedName>
        <fullName evidence="2">RNA 2',3'-cyclic phosphodiesterase</fullName>
        <shortName evidence="2">RNA 2',3'-CPDase</shortName>
        <ecNumber evidence="2">3.1.4.58</ecNumber>
    </recommendedName>
</protein>
<dbReference type="HAMAP" id="MF_01940">
    <property type="entry name" value="RNA_CPDase"/>
    <property type="match status" value="1"/>
</dbReference>
<dbReference type="InterPro" id="IPR004175">
    <property type="entry name" value="RNA_CPDase"/>
</dbReference>
<dbReference type="NCBIfam" id="TIGR02258">
    <property type="entry name" value="2_5_ligase"/>
    <property type="match status" value="1"/>
</dbReference>
<comment type="function">
    <text evidence="2">Hydrolyzes RNA 2',3'-cyclic phosphodiester to an RNA 2'-phosphomonoester.</text>
</comment>
<gene>
    <name evidence="3" type="primary">thpR</name>
    <name evidence="3" type="ORF">RM479_11030</name>
</gene>
<keyword evidence="1 2" id="KW-0378">Hydrolase</keyword>
<dbReference type="Proteomes" id="UP001183390">
    <property type="component" value="Unassembled WGS sequence"/>
</dbReference>
<reference evidence="4" key="1">
    <citation type="submission" date="2023-07" db="EMBL/GenBank/DDBJ databases">
        <title>30 novel species of actinomycetes from the DSMZ collection.</title>
        <authorList>
            <person name="Nouioui I."/>
        </authorList>
    </citation>
    <scope>NUCLEOTIDE SEQUENCE [LARGE SCALE GENOMIC DNA]</scope>
    <source>
        <strain evidence="4">DSM 44743</strain>
    </source>
</reference>
<sequence>MRLFVALSPPADVVDAVLAARAPGPRHTSDLRWTHPSDWHLTLVFLGEVPDGSLPALADVLGAVAGDHAPFDLTVDGWGVFPRSGPSAVLWSGIGGDTEALASLAADLRAAAVFTGPPGQDRPYVPHLTVARSRPPRDLTDLRSVLGRGPRHPWPVREVRLIESRPGREDRYRTARTWALGWKTDPGISPERSTA</sequence>
<evidence type="ECO:0000256" key="1">
    <source>
        <dbReference type="ARBA" id="ARBA00022801"/>
    </source>
</evidence>
<name>A0ABU2M8F1_9ACTN</name>
<dbReference type="SUPFAM" id="SSF55144">
    <property type="entry name" value="LigT-like"/>
    <property type="match status" value="1"/>
</dbReference>
<proteinExistence type="inferred from homology"/>
<comment type="similarity">
    <text evidence="2">Belongs to the 2H phosphoesterase superfamily. ThpR family.</text>
</comment>
<dbReference type="RefSeq" id="WP_311511620.1">
    <property type="nucleotide sequence ID" value="NZ_JAVREP010000006.1"/>
</dbReference>